<evidence type="ECO:0000313" key="1">
    <source>
        <dbReference type="EMBL" id="QUL98172.1"/>
    </source>
</evidence>
<name>A0AAT9LAP6_9FIRM</name>
<gene>
    <name evidence="1" type="ORF">IMF26_09025</name>
</gene>
<organism evidence="1">
    <name type="scientific">Candidatus Fermentithermobacillus carboniphilus</name>
    <dbReference type="NCBI Taxonomy" id="3085328"/>
    <lineage>
        <taxon>Bacteria</taxon>
        <taxon>Bacillati</taxon>
        <taxon>Bacillota</taxon>
        <taxon>Candidatus Fermentithermobacillia</taxon>
        <taxon>Candidatus Fermentithermobacillales</taxon>
        <taxon>Candidatus Fermentithermobacillaceae</taxon>
        <taxon>Candidatus Fermentithermobacillus</taxon>
    </lineage>
</organism>
<protein>
    <submittedName>
        <fullName evidence="1">Uncharacterized protein</fullName>
    </submittedName>
</protein>
<accession>A0AAT9LAP6</accession>
<dbReference type="EMBL" id="CP062796">
    <property type="protein sequence ID" value="QUL98172.1"/>
    <property type="molecule type" value="Genomic_DNA"/>
</dbReference>
<reference evidence="1" key="2">
    <citation type="journal article" date="2023" name="Biology">
        <title>Prokaryotic Life Associated with Coal-Fire Gas Vents Revealed by Metagenomics.</title>
        <authorList>
            <person name="Kadnikov V.V."/>
            <person name="Mardanov A.V."/>
            <person name="Beletsky A.V."/>
            <person name="Karnachuk O.V."/>
            <person name="Ravin N.V."/>
        </authorList>
    </citation>
    <scope>NUCLEOTIDE SEQUENCE</scope>
    <source>
        <strain evidence="1">Bu02</strain>
    </source>
</reference>
<dbReference type="AlphaFoldDB" id="A0AAT9LAP6"/>
<proteinExistence type="predicted"/>
<reference evidence="1" key="1">
    <citation type="submission" date="2020-10" db="EMBL/GenBank/DDBJ databases">
        <authorList>
            <person name="Kadnikov V."/>
            <person name="Beletsky A.V."/>
            <person name="Mardanov A.V."/>
            <person name="Karnachuk O.V."/>
            <person name="Ravin N.V."/>
        </authorList>
    </citation>
    <scope>NUCLEOTIDE SEQUENCE</scope>
    <source>
        <strain evidence="1">Bu02</strain>
    </source>
</reference>
<dbReference type="KEGG" id="fcz:IMF26_09025"/>
<sequence length="161" mass="17707">MEVAVALGLATLIVSMLVEVYTLTTRVLARLDIERAIRDQGIFAVENIEKAFREVSESGGKIKDISNDRITVAKDSLTVTLSLEGEQLRLAVVRPSSENIMNFPDGGLKCKSLRIKALCGDEYVEGSRAAGLFVRVVLVEFTLEDRSQNVSKLFKAAFRAN</sequence>